<sequence length="136" mass="13866">MLMLAVCALGLLVSLSAKAAEGALYCVCTGSGCGNNAIGGDQGDIFGKLSPDVVETKFYSTGKTGWTYMVPDRLRGGGGPRGCYCGDDPCGNGGIGANPLTIHLGLSHQQIADNYGGGEQGNRTGWLCGPYRGTAN</sequence>
<organism evidence="2 3">
    <name type="scientific">Rhodovibrio sodomensis</name>
    <dbReference type="NCBI Taxonomy" id="1088"/>
    <lineage>
        <taxon>Bacteria</taxon>
        <taxon>Pseudomonadati</taxon>
        <taxon>Pseudomonadota</taxon>
        <taxon>Alphaproteobacteria</taxon>
        <taxon>Rhodospirillales</taxon>
        <taxon>Rhodovibrionaceae</taxon>
        <taxon>Rhodovibrio</taxon>
    </lineage>
</organism>
<reference evidence="2 3" key="1">
    <citation type="journal article" date="2020" name="Microorganisms">
        <title>Osmotic Adaptation and Compatible Solute Biosynthesis of Phototrophic Bacteria as Revealed from Genome Analyses.</title>
        <authorList>
            <person name="Imhoff J.F."/>
            <person name="Rahn T."/>
            <person name="Kunzel S."/>
            <person name="Keller A."/>
            <person name="Neulinger S.C."/>
        </authorList>
    </citation>
    <scope>NUCLEOTIDE SEQUENCE [LARGE SCALE GENOMIC DNA]</scope>
    <source>
        <strain evidence="2 3">DSM 9895</strain>
    </source>
</reference>
<gene>
    <name evidence="2" type="ORF">CKO28_22630</name>
</gene>
<feature type="chain" id="PRO_5045285046" evidence="1">
    <location>
        <begin position="20"/>
        <end position="136"/>
    </location>
</feature>
<protein>
    <submittedName>
        <fullName evidence="2">Uncharacterized protein</fullName>
    </submittedName>
</protein>
<dbReference type="RefSeq" id="WP_200343266.1">
    <property type="nucleotide sequence ID" value="NZ_NRRL01000119.1"/>
</dbReference>
<proteinExistence type="predicted"/>
<keyword evidence="3" id="KW-1185">Reference proteome</keyword>
<evidence type="ECO:0000313" key="2">
    <source>
        <dbReference type="EMBL" id="MBK1670817.1"/>
    </source>
</evidence>
<accession>A0ABS1DL22</accession>
<name>A0ABS1DL22_9PROT</name>
<evidence type="ECO:0000313" key="3">
    <source>
        <dbReference type="Proteomes" id="UP001296873"/>
    </source>
</evidence>
<feature type="signal peptide" evidence="1">
    <location>
        <begin position="1"/>
        <end position="19"/>
    </location>
</feature>
<dbReference type="EMBL" id="NRRL01000119">
    <property type="protein sequence ID" value="MBK1670817.1"/>
    <property type="molecule type" value="Genomic_DNA"/>
</dbReference>
<comment type="caution">
    <text evidence="2">The sequence shown here is derived from an EMBL/GenBank/DDBJ whole genome shotgun (WGS) entry which is preliminary data.</text>
</comment>
<dbReference type="Proteomes" id="UP001296873">
    <property type="component" value="Unassembled WGS sequence"/>
</dbReference>
<keyword evidence="1" id="KW-0732">Signal</keyword>
<evidence type="ECO:0000256" key="1">
    <source>
        <dbReference type="SAM" id="SignalP"/>
    </source>
</evidence>